<proteinExistence type="predicted"/>
<protein>
    <submittedName>
        <fullName evidence="2">Uncharacterized protein</fullName>
    </submittedName>
</protein>
<dbReference type="RefSeq" id="WP_310278652.1">
    <property type="nucleotide sequence ID" value="NZ_JAVDXW010000002.1"/>
</dbReference>
<accession>A0AAE3ZJV7</accession>
<evidence type="ECO:0000313" key="3">
    <source>
        <dbReference type="Proteomes" id="UP001180845"/>
    </source>
</evidence>
<dbReference type="Proteomes" id="UP001180845">
    <property type="component" value="Unassembled WGS sequence"/>
</dbReference>
<sequence>MGERAASTCSPSSARAVSARACSSPPGSERTLSRSWSACLQVKLFEPQVVPSWQYCARLPRPEATGSAARQPA</sequence>
<reference evidence="2" key="1">
    <citation type="submission" date="2023-07" db="EMBL/GenBank/DDBJ databases">
        <title>Sequencing the genomes of 1000 actinobacteria strains.</title>
        <authorList>
            <person name="Klenk H.-P."/>
        </authorList>
    </citation>
    <scope>NUCLEOTIDE SEQUENCE</scope>
    <source>
        <strain evidence="2">DSM 45977</strain>
    </source>
</reference>
<name>A0AAE3ZJV7_9ACTN</name>
<feature type="compositionally biased region" description="Low complexity" evidence="1">
    <location>
        <begin position="9"/>
        <end position="26"/>
    </location>
</feature>
<evidence type="ECO:0000313" key="2">
    <source>
        <dbReference type="EMBL" id="MDR7304492.1"/>
    </source>
</evidence>
<comment type="caution">
    <text evidence="2">The sequence shown here is derived from an EMBL/GenBank/DDBJ whole genome shotgun (WGS) entry which is preliminary data.</text>
</comment>
<dbReference type="AlphaFoldDB" id="A0AAE3ZJV7"/>
<evidence type="ECO:0000256" key="1">
    <source>
        <dbReference type="SAM" id="MobiDB-lite"/>
    </source>
</evidence>
<keyword evidence="3" id="KW-1185">Reference proteome</keyword>
<gene>
    <name evidence="2" type="ORF">JOF55_004736</name>
</gene>
<feature type="region of interest" description="Disordered" evidence="1">
    <location>
        <begin position="1"/>
        <end position="31"/>
    </location>
</feature>
<dbReference type="EMBL" id="JAVDXW010000002">
    <property type="protein sequence ID" value="MDR7304492.1"/>
    <property type="molecule type" value="Genomic_DNA"/>
</dbReference>
<organism evidence="2 3">
    <name type="scientific">Haloactinomyces albus</name>
    <dbReference type="NCBI Taxonomy" id="1352928"/>
    <lineage>
        <taxon>Bacteria</taxon>
        <taxon>Bacillati</taxon>
        <taxon>Actinomycetota</taxon>
        <taxon>Actinomycetes</taxon>
        <taxon>Actinopolysporales</taxon>
        <taxon>Actinopolysporaceae</taxon>
        <taxon>Haloactinomyces</taxon>
    </lineage>
</organism>